<dbReference type="RefSeq" id="WP_125012055.1">
    <property type="nucleotide sequence ID" value="NZ_RQVR01000004.1"/>
</dbReference>
<evidence type="ECO:0000256" key="1">
    <source>
        <dbReference type="ARBA" id="ARBA00000971"/>
    </source>
</evidence>
<dbReference type="GO" id="GO:0003755">
    <property type="term" value="F:peptidyl-prolyl cis-trans isomerase activity"/>
    <property type="evidence" value="ECO:0007669"/>
    <property type="project" value="UniProtKB-KW"/>
</dbReference>
<dbReference type="InterPro" id="IPR001179">
    <property type="entry name" value="PPIase_FKBP_dom"/>
</dbReference>
<evidence type="ECO:0000259" key="6">
    <source>
        <dbReference type="PROSITE" id="PS50059"/>
    </source>
</evidence>
<evidence type="ECO:0000313" key="9">
    <source>
        <dbReference type="Proteomes" id="UP000271937"/>
    </source>
</evidence>
<evidence type="ECO:0000256" key="3">
    <source>
        <dbReference type="ARBA" id="ARBA00023110"/>
    </source>
</evidence>
<dbReference type="PROSITE" id="PS51257">
    <property type="entry name" value="PROKAR_LIPOPROTEIN"/>
    <property type="match status" value="1"/>
</dbReference>
<dbReference type="Pfam" id="PF00254">
    <property type="entry name" value="FKBP_C"/>
    <property type="match status" value="1"/>
</dbReference>
<accession>A0A3P3WCX2</accession>
<evidence type="ECO:0000313" key="8">
    <source>
        <dbReference type="EMBL" id="RRJ93012.1"/>
    </source>
</evidence>
<dbReference type="InterPro" id="IPR002130">
    <property type="entry name" value="Cyclophilin-type_PPIase_dom"/>
</dbReference>
<comment type="catalytic activity">
    <reaction evidence="1 5">
        <text>[protein]-peptidylproline (omega=180) = [protein]-peptidylproline (omega=0)</text>
        <dbReference type="Rhea" id="RHEA:16237"/>
        <dbReference type="Rhea" id="RHEA-COMP:10747"/>
        <dbReference type="Rhea" id="RHEA-COMP:10748"/>
        <dbReference type="ChEBI" id="CHEBI:83833"/>
        <dbReference type="ChEBI" id="CHEBI:83834"/>
        <dbReference type="EC" id="5.2.1.8"/>
    </reaction>
</comment>
<dbReference type="AlphaFoldDB" id="A0A3P3WCX2"/>
<evidence type="ECO:0000256" key="4">
    <source>
        <dbReference type="ARBA" id="ARBA00023235"/>
    </source>
</evidence>
<protein>
    <recommendedName>
        <fullName evidence="2 5">peptidylprolyl isomerase</fullName>
        <ecNumber evidence="2 5">5.2.1.8</ecNumber>
    </recommendedName>
</protein>
<dbReference type="OrthoDB" id="9807797at2"/>
<evidence type="ECO:0000259" key="7">
    <source>
        <dbReference type="PROSITE" id="PS50072"/>
    </source>
</evidence>
<dbReference type="PANTHER" id="PTHR45625">
    <property type="entry name" value="PEPTIDYL-PROLYL CIS-TRANS ISOMERASE-RELATED"/>
    <property type="match status" value="1"/>
</dbReference>
<dbReference type="Gene3D" id="3.10.50.40">
    <property type="match status" value="1"/>
</dbReference>
<keyword evidence="3 5" id="KW-0697">Rotamase</keyword>
<name>A0A3P3WCX2_9FLAO</name>
<gene>
    <name evidence="8" type="ORF">EG849_05335</name>
</gene>
<dbReference type="CDD" id="cd00317">
    <property type="entry name" value="cyclophilin"/>
    <property type="match status" value="1"/>
</dbReference>
<dbReference type="SUPFAM" id="SSF54534">
    <property type="entry name" value="FKBP-like"/>
    <property type="match status" value="1"/>
</dbReference>
<sequence>MKKLTSLFLGLTAFFMSCDSKTNNLKDGMYAEIETSKGTILVELEYKKTPVTVANFVSLAEGKNTMVDEKYKGKPFYDGLKFHRVEADFMIQGGDPEGNGMGGPGYKFKDEIVADLALDKGGILAMANGGKGTNGSQFFITHTATPWLTGIHTVFGHVLENGMEVVNAIQQDDVINKITIIRKGEDAKKFDAPKIFKDNFADEIANQKKIEEEKLKMRAQYAEIIKEKEAFFTTEKATSTKTQSGLQFKIIKKGNGKKPVAGTQVFLNYAGYFENGDLFDSNIESIATAYGTVDPNRAAQRGYQPIPFMAGAKEGMIPGFIEGIEQLSFGDKAVIFIPAYLGYGERGAGGVIPPNANIIFELELLENAPAN</sequence>
<dbReference type="Proteomes" id="UP000271937">
    <property type="component" value="Unassembled WGS sequence"/>
</dbReference>
<dbReference type="PROSITE" id="PS50059">
    <property type="entry name" value="FKBP_PPIASE"/>
    <property type="match status" value="1"/>
</dbReference>
<proteinExistence type="predicted"/>
<keyword evidence="9" id="KW-1185">Reference proteome</keyword>
<evidence type="ECO:0000256" key="5">
    <source>
        <dbReference type="PROSITE-ProRule" id="PRU00277"/>
    </source>
</evidence>
<dbReference type="PROSITE" id="PS50072">
    <property type="entry name" value="CSA_PPIASE_2"/>
    <property type="match status" value="1"/>
</dbReference>
<keyword evidence="4 5" id="KW-0413">Isomerase</keyword>
<dbReference type="SUPFAM" id="SSF50891">
    <property type="entry name" value="Cyclophilin-like"/>
    <property type="match status" value="1"/>
</dbReference>
<dbReference type="EMBL" id="RQVR01000004">
    <property type="protein sequence ID" value="RRJ93012.1"/>
    <property type="molecule type" value="Genomic_DNA"/>
</dbReference>
<evidence type="ECO:0000256" key="2">
    <source>
        <dbReference type="ARBA" id="ARBA00013194"/>
    </source>
</evidence>
<dbReference type="PANTHER" id="PTHR45625:SF4">
    <property type="entry name" value="PEPTIDYLPROLYL ISOMERASE DOMAIN AND WD REPEAT-CONTAINING PROTEIN 1"/>
    <property type="match status" value="1"/>
</dbReference>
<dbReference type="InterPro" id="IPR044666">
    <property type="entry name" value="Cyclophilin_A-like"/>
</dbReference>
<feature type="domain" description="PPIase FKBP-type" evidence="6">
    <location>
        <begin position="262"/>
        <end position="368"/>
    </location>
</feature>
<comment type="caution">
    <text evidence="8">The sequence shown here is derived from an EMBL/GenBank/DDBJ whole genome shotgun (WGS) entry which is preliminary data.</text>
</comment>
<feature type="domain" description="PPIase cyclophilin-type" evidence="7">
    <location>
        <begin position="38"/>
        <end position="193"/>
    </location>
</feature>
<reference evidence="8 9" key="1">
    <citation type="submission" date="2018-11" db="EMBL/GenBank/DDBJ databases">
        <title>Flavobacterium sp. nov., YIM 102600 draft genome.</title>
        <authorList>
            <person name="Li G."/>
            <person name="Jiang Y."/>
        </authorList>
    </citation>
    <scope>NUCLEOTIDE SEQUENCE [LARGE SCALE GENOMIC DNA]</scope>
    <source>
        <strain evidence="8 9">YIM 102600</strain>
    </source>
</reference>
<dbReference type="EC" id="5.2.1.8" evidence="2 5"/>
<dbReference type="Pfam" id="PF00160">
    <property type="entry name" value="Pro_isomerase"/>
    <property type="match status" value="1"/>
</dbReference>
<dbReference type="PRINTS" id="PR00153">
    <property type="entry name" value="CSAPPISMRASE"/>
</dbReference>
<dbReference type="InterPro" id="IPR029000">
    <property type="entry name" value="Cyclophilin-like_dom_sf"/>
</dbReference>
<organism evidence="8 9">
    <name type="scientific">Flavobacterium macacae</name>
    <dbReference type="NCBI Taxonomy" id="2488993"/>
    <lineage>
        <taxon>Bacteria</taxon>
        <taxon>Pseudomonadati</taxon>
        <taxon>Bacteroidota</taxon>
        <taxon>Flavobacteriia</taxon>
        <taxon>Flavobacteriales</taxon>
        <taxon>Flavobacteriaceae</taxon>
        <taxon>Flavobacterium</taxon>
    </lineage>
</organism>
<dbReference type="InterPro" id="IPR046357">
    <property type="entry name" value="PPIase_dom_sf"/>
</dbReference>
<dbReference type="Gene3D" id="2.40.100.10">
    <property type="entry name" value="Cyclophilin-like"/>
    <property type="match status" value="1"/>
</dbReference>